<organism evidence="1 2">
    <name type="scientific">Rehmannia glutinosa</name>
    <name type="common">Chinese foxglove</name>
    <dbReference type="NCBI Taxonomy" id="99300"/>
    <lineage>
        <taxon>Eukaryota</taxon>
        <taxon>Viridiplantae</taxon>
        <taxon>Streptophyta</taxon>
        <taxon>Embryophyta</taxon>
        <taxon>Tracheophyta</taxon>
        <taxon>Spermatophyta</taxon>
        <taxon>Magnoliopsida</taxon>
        <taxon>eudicotyledons</taxon>
        <taxon>Gunneridae</taxon>
        <taxon>Pentapetalae</taxon>
        <taxon>asterids</taxon>
        <taxon>lamiids</taxon>
        <taxon>Lamiales</taxon>
        <taxon>Orobanchaceae</taxon>
        <taxon>Rehmannieae</taxon>
        <taxon>Rehmannia</taxon>
    </lineage>
</organism>
<accession>A0ABR0XWM4</accession>
<name>A0ABR0XWM4_REHGL</name>
<dbReference type="PANTHER" id="PTHR11439">
    <property type="entry name" value="GAG-POL-RELATED RETROTRANSPOSON"/>
    <property type="match status" value="1"/>
</dbReference>
<dbReference type="Proteomes" id="UP001318860">
    <property type="component" value="Unassembled WGS sequence"/>
</dbReference>
<gene>
    <name evidence="1" type="ORF">DH2020_000481</name>
</gene>
<evidence type="ECO:0008006" key="3">
    <source>
        <dbReference type="Google" id="ProtNLM"/>
    </source>
</evidence>
<dbReference type="PANTHER" id="PTHR11439:SF495">
    <property type="entry name" value="REVERSE TRANSCRIPTASE, RNA-DEPENDENT DNA POLYMERASE-RELATED"/>
    <property type="match status" value="1"/>
</dbReference>
<dbReference type="EMBL" id="JABTTQ020000001">
    <property type="protein sequence ID" value="KAK6163617.1"/>
    <property type="molecule type" value="Genomic_DNA"/>
</dbReference>
<reference evidence="1 2" key="1">
    <citation type="journal article" date="2021" name="Comput. Struct. Biotechnol. J.">
        <title>De novo genome assembly of the potent medicinal plant Rehmannia glutinosa using nanopore technology.</title>
        <authorList>
            <person name="Ma L."/>
            <person name="Dong C."/>
            <person name="Song C."/>
            <person name="Wang X."/>
            <person name="Zheng X."/>
            <person name="Niu Y."/>
            <person name="Chen S."/>
            <person name="Feng W."/>
        </authorList>
    </citation>
    <scope>NUCLEOTIDE SEQUENCE [LARGE SCALE GENOMIC DNA]</scope>
    <source>
        <strain evidence="1">DH-2019</strain>
    </source>
</reference>
<sequence>MEGCKTVATPLDNNKALKKEDSSPKADNSQYQSLIGSLLYLTATRPDIMEGRFKLIGYSDSDYAGCRVDKKSTSGTCQMLGNRLVSWFSKKQNSIATSTAEAEYIIAGSCCAQFLWMRQQLRDYDVEEK</sequence>
<dbReference type="CDD" id="cd09272">
    <property type="entry name" value="RNase_HI_RT_Ty1"/>
    <property type="match status" value="1"/>
</dbReference>
<comment type="caution">
    <text evidence="1">The sequence shown here is derived from an EMBL/GenBank/DDBJ whole genome shotgun (WGS) entry which is preliminary data.</text>
</comment>
<keyword evidence="2" id="KW-1185">Reference proteome</keyword>
<evidence type="ECO:0000313" key="1">
    <source>
        <dbReference type="EMBL" id="KAK6163617.1"/>
    </source>
</evidence>
<protein>
    <recommendedName>
        <fullName evidence="3">Gag-pol polyprotein</fullName>
    </recommendedName>
</protein>
<evidence type="ECO:0000313" key="2">
    <source>
        <dbReference type="Proteomes" id="UP001318860"/>
    </source>
</evidence>
<proteinExistence type="predicted"/>